<comment type="catalytic activity">
    <reaction evidence="7">
        <text>(6S)-5,6,7,8-tetrahydrofolate + NADP(+) = 7,8-dihydrofolate + NADPH + H(+)</text>
        <dbReference type="Rhea" id="RHEA:15009"/>
        <dbReference type="ChEBI" id="CHEBI:15378"/>
        <dbReference type="ChEBI" id="CHEBI:57451"/>
        <dbReference type="ChEBI" id="CHEBI:57453"/>
        <dbReference type="ChEBI" id="CHEBI:57783"/>
        <dbReference type="ChEBI" id="CHEBI:58349"/>
        <dbReference type="EC" id="1.5.1.3"/>
    </reaction>
</comment>
<evidence type="ECO:0000256" key="4">
    <source>
        <dbReference type="ARBA" id="ARBA00022563"/>
    </source>
</evidence>
<dbReference type="InterPro" id="IPR012259">
    <property type="entry name" value="DHFR"/>
</dbReference>
<evidence type="ECO:0000256" key="5">
    <source>
        <dbReference type="ARBA" id="ARBA00022857"/>
    </source>
</evidence>
<dbReference type="PANTHER" id="PTHR48069">
    <property type="entry name" value="DIHYDROFOLATE REDUCTASE"/>
    <property type="match status" value="1"/>
</dbReference>
<dbReference type="InterPro" id="IPR024072">
    <property type="entry name" value="DHFR-like_dom_sf"/>
</dbReference>
<dbReference type="Proteomes" id="UP000006919">
    <property type="component" value="Chromosome"/>
</dbReference>
<dbReference type="KEGG" id="ral:Rumal_1925"/>
<dbReference type="STRING" id="697329.Rumal_1925"/>
<comment type="pathway">
    <text evidence="1 7">Cofactor biosynthesis; tetrahydrofolate biosynthesis; 5,6,7,8-tetrahydrofolate from 7,8-dihydrofolate: step 1/1.</text>
</comment>
<dbReference type="GO" id="GO:0046452">
    <property type="term" value="P:dihydrofolate metabolic process"/>
    <property type="evidence" value="ECO:0007669"/>
    <property type="project" value="TreeGrafter"/>
</dbReference>
<dbReference type="EMBL" id="CP002403">
    <property type="protein sequence ID" value="ADU22419.1"/>
    <property type="molecule type" value="Genomic_DNA"/>
</dbReference>
<evidence type="ECO:0000256" key="1">
    <source>
        <dbReference type="ARBA" id="ARBA00004903"/>
    </source>
</evidence>
<dbReference type="EC" id="1.5.1.3" evidence="3 7"/>
<dbReference type="GO" id="GO:0006730">
    <property type="term" value="P:one-carbon metabolic process"/>
    <property type="evidence" value="ECO:0007669"/>
    <property type="project" value="UniProtKB-KW"/>
</dbReference>
<evidence type="ECO:0000256" key="3">
    <source>
        <dbReference type="ARBA" id="ARBA00012856"/>
    </source>
</evidence>
<sequence>MICIIAAVAANGIIGSNGGIPWDIPEDRHYFRNITEDGVLIMGRRTYESIGRPLPGRYNIVISRNTDYTGSMLRTVANLEEAIKAAERYVQRKRKGDIFLCGGAEIYRQGLAFTKKLYLTELYDEYEGDVYFPEFNRDEFGCVSCDEHHELGLRFCVYERLNK</sequence>
<comment type="similarity">
    <text evidence="2 7">Belongs to the dihydrofolate reductase family.</text>
</comment>
<gene>
    <name evidence="9" type="ordered locus">Rumal_1925</name>
</gene>
<dbReference type="PIRSF" id="PIRSF000194">
    <property type="entry name" value="DHFR"/>
    <property type="match status" value="1"/>
</dbReference>
<comment type="function">
    <text evidence="7">Key enzyme in folate metabolism. Catalyzes an essential reaction for de novo glycine and purine synthesis, and for DNA precursor synthesis.</text>
</comment>
<keyword evidence="6 7" id="KW-0560">Oxidoreductase</keyword>
<keyword evidence="5 7" id="KW-0521">NADP</keyword>
<dbReference type="PROSITE" id="PS51330">
    <property type="entry name" value="DHFR_2"/>
    <property type="match status" value="1"/>
</dbReference>
<name>E6UAJ7_RUMA7</name>
<dbReference type="GO" id="GO:0046654">
    <property type="term" value="P:tetrahydrofolate biosynthetic process"/>
    <property type="evidence" value="ECO:0007669"/>
    <property type="project" value="UniProtKB-UniPathway"/>
</dbReference>
<dbReference type="AlphaFoldDB" id="E6UAJ7"/>
<dbReference type="Pfam" id="PF00186">
    <property type="entry name" value="DHFR_1"/>
    <property type="match status" value="1"/>
</dbReference>
<accession>E6UAJ7</accession>
<evidence type="ECO:0000259" key="8">
    <source>
        <dbReference type="PROSITE" id="PS51330"/>
    </source>
</evidence>
<dbReference type="UniPathway" id="UPA00077">
    <property type="reaction ID" value="UER00158"/>
</dbReference>
<dbReference type="GO" id="GO:0046655">
    <property type="term" value="P:folic acid metabolic process"/>
    <property type="evidence" value="ECO:0007669"/>
    <property type="project" value="TreeGrafter"/>
</dbReference>
<dbReference type="HOGENOM" id="CLU_043966_5_1_9"/>
<dbReference type="PANTHER" id="PTHR48069:SF3">
    <property type="entry name" value="DIHYDROFOLATE REDUCTASE"/>
    <property type="match status" value="1"/>
</dbReference>
<dbReference type="GO" id="GO:0004146">
    <property type="term" value="F:dihydrofolate reductase activity"/>
    <property type="evidence" value="ECO:0007669"/>
    <property type="project" value="UniProtKB-EC"/>
</dbReference>
<dbReference type="Gene3D" id="3.40.430.10">
    <property type="entry name" value="Dihydrofolate Reductase, subunit A"/>
    <property type="match status" value="1"/>
</dbReference>
<protein>
    <recommendedName>
        <fullName evidence="3 7">Dihydrofolate reductase</fullName>
        <ecNumber evidence="3 7">1.5.1.3</ecNumber>
    </recommendedName>
</protein>
<organism evidence="9 10">
    <name type="scientific">Ruminococcus albus (strain ATCC 27210 / DSM 20455 / JCM 14654 / NCDO 2250 / 7)</name>
    <dbReference type="NCBI Taxonomy" id="697329"/>
    <lineage>
        <taxon>Bacteria</taxon>
        <taxon>Bacillati</taxon>
        <taxon>Bacillota</taxon>
        <taxon>Clostridia</taxon>
        <taxon>Eubacteriales</taxon>
        <taxon>Oscillospiraceae</taxon>
        <taxon>Ruminococcus</taxon>
    </lineage>
</organism>
<reference evidence="9 10" key="1">
    <citation type="journal article" date="2011" name="J. Bacteriol.">
        <title>Complete genome of the cellulolytic ruminal bacterium Ruminococcus albus 7.</title>
        <authorList>
            <person name="Suen G."/>
            <person name="Stevenson D.M."/>
            <person name="Bruce D.C."/>
            <person name="Chertkov O."/>
            <person name="Copeland A."/>
            <person name="Cheng J.F."/>
            <person name="Detter C."/>
            <person name="Detter J.C."/>
            <person name="Goodwin L.A."/>
            <person name="Han C.S."/>
            <person name="Hauser L.J."/>
            <person name="Ivanova N.N."/>
            <person name="Kyrpides N.C."/>
            <person name="Land M.L."/>
            <person name="Lapidus A."/>
            <person name="Lucas S."/>
            <person name="Ovchinnikova G."/>
            <person name="Pitluck S."/>
            <person name="Tapia R."/>
            <person name="Woyke T."/>
            <person name="Boyum J."/>
            <person name="Mead D."/>
            <person name="Weimer P.J."/>
        </authorList>
    </citation>
    <scope>NUCLEOTIDE SEQUENCE [LARGE SCALE GENOMIC DNA]</scope>
    <source>
        <strain evidence="10">ATCC 27210 / DSM 20455 / JCM 14654 / NCDO 2250 / 7</strain>
    </source>
</reference>
<dbReference type="GO" id="GO:0050661">
    <property type="term" value="F:NADP binding"/>
    <property type="evidence" value="ECO:0007669"/>
    <property type="project" value="InterPro"/>
</dbReference>
<dbReference type="eggNOG" id="COG0262">
    <property type="taxonomic scope" value="Bacteria"/>
</dbReference>
<dbReference type="InterPro" id="IPR001796">
    <property type="entry name" value="DHFR_dom"/>
</dbReference>
<evidence type="ECO:0000313" key="10">
    <source>
        <dbReference type="Proteomes" id="UP000006919"/>
    </source>
</evidence>
<dbReference type="OrthoDB" id="9804315at2"/>
<dbReference type="CDD" id="cd00209">
    <property type="entry name" value="DHFR"/>
    <property type="match status" value="1"/>
</dbReference>
<proteinExistence type="inferred from homology"/>
<evidence type="ECO:0000256" key="7">
    <source>
        <dbReference type="PIRNR" id="PIRNR000194"/>
    </source>
</evidence>
<dbReference type="GO" id="GO:0005829">
    <property type="term" value="C:cytosol"/>
    <property type="evidence" value="ECO:0007669"/>
    <property type="project" value="TreeGrafter"/>
</dbReference>
<keyword evidence="4 7" id="KW-0554">One-carbon metabolism</keyword>
<evidence type="ECO:0000313" key="9">
    <source>
        <dbReference type="EMBL" id="ADU22419.1"/>
    </source>
</evidence>
<dbReference type="SUPFAM" id="SSF53597">
    <property type="entry name" value="Dihydrofolate reductase-like"/>
    <property type="match status" value="1"/>
</dbReference>
<evidence type="ECO:0000256" key="2">
    <source>
        <dbReference type="ARBA" id="ARBA00009539"/>
    </source>
</evidence>
<evidence type="ECO:0000256" key="6">
    <source>
        <dbReference type="ARBA" id="ARBA00023002"/>
    </source>
</evidence>
<dbReference type="RefSeq" id="WP_013498583.1">
    <property type="nucleotide sequence ID" value="NC_014833.1"/>
</dbReference>
<dbReference type="PRINTS" id="PR00070">
    <property type="entry name" value="DHFR"/>
</dbReference>
<feature type="domain" description="DHFR" evidence="8">
    <location>
        <begin position="1"/>
        <end position="160"/>
    </location>
</feature>